<dbReference type="OrthoDB" id="9769898at2"/>
<dbReference type="PANTHER" id="PTHR33361">
    <property type="entry name" value="GLR0591 PROTEIN"/>
    <property type="match status" value="1"/>
</dbReference>
<dbReference type="EMBL" id="QEQK01000005">
    <property type="protein sequence ID" value="PWN56615.1"/>
    <property type="molecule type" value="Genomic_DNA"/>
</dbReference>
<dbReference type="InterPro" id="IPR010281">
    <property type="entry name" value="DUF885"/>
</dbReference>
<name>A0A363UMF9_9GAMM</name>
<evidence type="ECO:0000256" key="2">
    <source>
        <dbReference type="SAM" id="SignalP"/>
    </source>
</evidence>
<feature type="signal peptide" evidence="2">
    <location>
        <begin position="1"/>
        <end position="20"/>
    </location>
</feature>
<keyword evidence="2" id="KW-0732">Signal</keyword>
<evidence type="ECO:0000313" key="4">
    <source>
        <dbReference type="Proteomes" id="UP000251800"/>
    </source>
</evidence>
<dbReference type="Pfam" id="PF05960">
    <property type="entry name" value="DUF885"/>
    <property type="match status" value="1"/>
</dbReference>
<dbReference type="PANTHER" id="PTHR33361:SF16">
    <property type="entry name" value="DUF885 DOMAIN-CONTAINING PROTEIN"/>
    <property type="match status" value="1"/>
</dbReference>
<dbReference type="PROSITE" id="PS51257">
    <property type="entry name" value="PROKAR_LIPOPROTEIN"/>
    <property type="match status" value="1"/>
</dbReference>
<sequence length="621" mass="69858">MRITIVSLLAALLAACGAPSTDSSSSTEDKREATTETAMSETDRLNAWFEEKFEEELQFSPIQMTFLGRKDRYGELGDFSEAGAKAQLEWRKTVTEEMKSAFDYEALSDEAKMSYDIWVYETQQAEAGWPYRFNQYPFNQMQGMHTFLPTFLISFHKVESAEDMQAYISRVRELPAAFGELIKLAKASADKGIRPPKFAHEAVIKESKKLIAGAPFADGEDASIWTDMQTEISNLLDSEVIDAEQADTLKAEAKAALIDSFKPAYESVIAWVESDLPNAAVNPTGVGGTQPNGEAYYKHRLWTQTTTDMTADQIHQIGLDEVERLLGEMTALKNRVEFDGDLNAFFEFLNTDSQFRFPNTDEGREMYIAEATAAIDTIKQSLPDYFGRLPKADLVVKRVEPFREQDGAAQHYFPGTPDGSRPGTYYAHLSDMEAMPIPELEVIAYHEGVPGHHMQISIAQELEDVPTFRTQARFTAYIEGWALYSEWLAKEMPGTYEDPYSEFGQLSSEIWRAIRLVVDTGLHAKGWTEQEAVDYFDKNSPVPLTSIKSEIQRYLVIPGQATSYKIGMLKIQELRREAEAELGDAFDIKGFHDTVLGGGALPLELLERRVQRWVDSQKPAA</sequence>
<feature type="chain" id="PRO_5016833438" evidence="2">
    <location>
        <begin position="21"/>
        <end position="621"/>
    </location>
</feature>
<keyword evidence="4" id="KW-1185">Reference proteome</keyword>
<dbReference type="AlphaFoldDB" id="A0A363UMF9"/>
<gene>
    <name evidence="3" type="ORF">DEH80_07310</name>
</gene>
<dbReference type="Proteomes" id="UP000251800">
    <property type="component" value="Unassembled WGS sequence"/>
</dbReference>
<feature type="region of interest" description="Disordered" evidence="1">
    <location>
        <begin position="18"/>
        <end position="41"/>
    </location>
</feature>
<proteinExistence type="predicted"/>
<accession>A0A363UMF9</accession>
<evidence type="ECO:0000256" key="1">
    <source>
        <dbReference type="SAM" id="MobiDB-lite"/>
    </source>
</evidence>
<dbReference type="RefSeq" id="WP_109719809.1">
    <property type="nucleotide sequence ID" value="NZ_QEQK01000005.1"/>
</dbReference>
<protein>
    <submittedName>
        <fullName evidence="3">DUF885 domain-containing protein</fullName>
    </submittedName>
</protein>
<reference evidence="3 4" key="1">
    <citation type="submission" date="2018-05" db="EMBL/GenBank/DDBJ databases">
        <title>Abyssibacter profundi OUC007T gen. nov., sp. nov, a marine bacterium isolated from seawater of the Mariana Trench.</title>
        <authorList>
            <person name="Zhou S."/>
        </authorList>
    </citation>
    <scope>NUCLEOTIDE SEQUENCE [LARGE SCALE GENOMIC DNA]</scope>
    <source>
        <strain evidence="3 4">OUC007</strain>
    </source>
</reference>
<organism evidence="3 4">
    <name type="scientific">Abyssibacter profundi</name>
    <dbReference type="NCBI Taxonomy" id="2182787"/>
    <lineage>
        <taxon>Bacteria</taxon>
        <taxon>Pseudomonadati</taxon>
        <taxon>Pseudomonadota</taxon>
        <taxon>Gammaproteobacteria</taxon>
        <taxon>Chromatiales</taxon>
        <taxon>Oceanococcaceae</taxon>
        <taxon>Abyssibacter</taxon>
    </lineage>
</organism>
<comment type="caution">
    <text evidence="3">The sequence shown here is derived from an EMBL/GenBank/DDBJ whole genome shotgun (WGS) entry which is preliminary data.</text>
</comment>
<evidence type="ECO:0000313" key="3">
    <source>
        <dbReference type="EMBL" id="PWN56615.1"/>
    </source>
</evidence>